<evidence type="ECO:0000256" key="6">
    <source>
        <dbReference type="ARBA" id="ARBA00023065"/>
    </source>
</evidence>
<dbReference type="PRINTS" id="PR00126">
    <property type="entry name" value="ATPASEGAMMA"/>
</dbReference>
<evidence type="ECO:0000256" key="11">
    <source>
        <dbReference type="SAM" id="Coils"/>
    </source>
</evidence>
<dbReference type="EMBL" id="JAKZMM010000013">
    <property type="protein sequence ID" value="MCJ2380314.1"/>
    <property type="molecule type" value="Genomic_DNA"/>
</dbReference>
<keyword evidence="9 10" id="KW-0066">ATP synthesis</keyword>
<evidence type="ECO:0000256" key="10">
    <source>
        <dbReference type="HAMAP-Rule" id="MF_00815"/>
    </source>
</evidence>
<dbReference type="NCBIfam" id="TIGR01146">
    <property type="entry name" value="ATPsyn_F1gamma"/>
    <property type="match status" value="1"/>
</dbReference>
<feature type="coiled-coil region" evidence="11">
    <location>
        <begin position="247"/>
        <end position="274"/>
    </location>
</feature>
<keyword evidence="5 10" id="KW-0375">Hydrogen ion transport</keyword>
<keyword evidence="7 10" id="KW-0472">Membrane</keyword>
<comment type="subunit">
    <text evidence="10">F-type ATPases have 2 components, CF(1) - the catalytic core - and CF(0) - the membrane proton channel. CF(1) has five subunits: alpha(3), beta(3), gamma(1), delta(1), epsilon(1). CF(0) has three main subunits: a, b and c.</text>
</comment>
<dbReference type="RefSeq" id="WP_022455921.1">
    <property type="nucleotide sequence ID" value="NZ_JAKZMM010000013.1"/>
</dbReference>
<dbReference type="Proteomes" id="UP001165444">
    <property type="component" value="Unassembled WGS sequence"/>
</dbReference>
<reference evidence="12 13" key="1">
    <citation type="submission" date="2022-03" db="EMBL/GenBank/DDBJ databases">
        <title>Parabacteroides sp. nov. isolated from swine feces.</title>
        <authorList>
            <person name="Bak J.E."/>
        </authorList>
    </citation>
    <scope>NUCLEOTIDE SEQUENCE [LARGE SCALE GENOMIC DNA]</scope>
    <source>
        <strain evidence="12 13">AGMB00274</strain>
    </source>
</reference>
<evidence type="ECO:0000256" key="9">
    <source>
        <dbReference type="ARBA" id="ARBA00023310"/>
    </source>
</evidence>
<accession>A0ABT0BZX1</accession>
<evidence type="ECO:0000313" key="13">
    <source>
        <dbReference type="Proteomes" id="UP001165444"/>
    </source>
</evidence>
<dbReference type="HAMAP" id="MF_00815">
    <property type="entry name" value="ATP_synth_gamma_bact"/>
    <property type="match status" value="1"/>
</dbReference>
<dbReference type="NCBIfam" id="NF009959">
    <property type="entry name" value="PRK13426.1"/>
    <property type="match status" value="1"/>
</dbReference>
<dbReference type="PANTHER" id="PTHR11693">
    <property type="entry name" value="ATP SYNTHASE GAMMA CHAIN"/>
    <property type="match status" value="1"/>
</dbReference>
<dbReference type="PANTHER" id="PTHR11693:SF22">
    <property type="entry name" value="ATP SYNTHASE SUBUNIT GAMMA, MITOCHONDRIAL"/>
    <property type="match status" value="1"/>
</dbReference>
<gene>
    <name evidence="10" type="primary">atpG</name>
    <name evidence="12" type="ORF">MUN53_06770</name>
</gene>
<comment type="similarity">
    <text evidence="3 10">Belongs to the ATPase gamma chain family.</text>
</comment>
<evidence type="ECO:0000256" key="3">
    <source>
        <dbReference type="ARBA" id="ARBA00007681"/>
    </source>
</evidence>
<keyword evidence="13" id="KW-1185">Reference proteome</keyword>
<keyword evidence="8 10" id="KW-0139">CF(1)</keyword>
<dbReference type="CDD" id="cd12151">
    <property type="entry name" value="F1-ATPase_gamma"/>
    <property type="match status" value="1"/>
</dbReference>
<evidence type="ECO:0000256" key="2">
    <source>
        <dbReference type="ARBA" id="ARBA00004170"/>
    </source>
</evidence>
<evidence type="ECO:0000256" key="5">
    <source>
        <dbReference type="ARBA" id="ARBA00022781"/>
    </source>
</evidence>
<evidence type="ECO:0000256" key="1">
    <source>
        <dbReference type="ARBA" id="ARBA00003456"/>
    </source>
</evidence>
<keyword evidence="4 10" id="KW-0813">Transport</keyword>
<dbReference type="SUPFAM" id="SSF52943">
    <property type="entry name" value="ATP synthase (F1-ATPase), gamma subunit"/>
    <property type="match status" value="1"/>
</dbReference>
<evidence type="ECO:0000256" key="8">
    <source>
        <dbReference type="ARBA" id="ARBA00023196"/>
    </source>
</evidence>
<organism evidence="12 13">
    <name type="scientific">Parabacteroides faecalis</name>
    <dbReference type="NCBI Taxonomy" id="2924040"/>
    <lineage>
        <taxon>Bacteria</taxon>
        <taxon>Pseudomonadati</taxon>
        <taxon>Bacteroidota</taxon>
        <taxon>Bacteroidia</taxon>
        <taxon>Bacteroidales</taxon>
        <taxon>Tannerellaceae</taxon>
        <taxon>Parabacteroides</taxon>
    </lineage>
</organism>
<dbReference type="InterPro" id="IPR000131">
    <property type="entry name" value="ATP_synth_F1_gsu"/>
</dbReference>
<dbReference type="Gene3D" id="1.10.287.80">
    <property type="entry name" value="ATP synthase, gamma subunit, helix hairpin domain"/>
    <property type="match status" value="1"/>
</dbReference>
<comment type="subcellular location">
    <subcellularLocation>
        <location evidence="10">Cell membrane</location>
        <topology evidence="10">Peripheral membrane protein</topology>
    </subcellularLocation>
    <subcellularLocation>
        <location evidence="2">Membrane</location>
        <topology evidence="2">Peripheral membrane protein</topology>
    </subcellularLocation>
</comment>
<evidence type="ECO:0000256" key="7">
    <source>
        <dbReference type="ARBA" id="ARBA00023136"/>
    </source>
</evidence>
<evidence type="ECO:0000256" key="4">
    <source>
        <dbReference type="ARBA" id="ARBA00022448"/>
    </source>
</evidence>
<proteinExistence type="inferred from homology"/>
<protein>
    <recommendedName>
        <fullName evidence="10">ATP synthase gamma chain</fullName>
    </recommendedName>
    <alternativeName>
        <fullName evidence="10">ATP synthase F1 sector gamma subunit</fullName>
    </alternativeName>
    <alternativeName>
        <fullName evidence="10">F-ATPase gamma subunit</fullName>
    </alternativeName>
</protein>
<keyword evidence="11" id="KW-0175">Coiled coil</keyword>
<keyword evidence="10" id="KW-1003">Cell membrane</keyword>
<dbReference type="Gene3D" id="3.40.1380.10">
    <property type="match status" value="1"/>
</dbReference>
<sequence>MASLKEIKNRINSIQSTQKITAAMKMVASAKLHHTQAATERTLAYAEQLTDILQSLLAAEQEFDSPYTVRREVKNVAIVVCSSNTGLCGSFNANVWKSLEELIQSYKAQQVHIEFYPVGKKIAKELQKAGYDYHDEFISIADNLEYEKVAKLAARLRELYISKQVDQIDLLYHHFKNMVQQILTHKIYLPLSIQEETKSVDNTAYATDYILEPSVYELQQLLFPKMLDLQIYTTLLDTTTSEHAARMMAMQTANDNANELIRQLTLQYNKTRQQAITNELLDIMGGASQSS</sequence>
<dbReference type="Pfam" id="PF00231">
    <property type="entry name" value="ATP-synt"/>
    <property type="match status" value="1"/>
</dbReference>
<comment type="caution">
    <text evidence="12">The sequence shown here is derived from an EMBL/GenBank/DDBJ whole genome shotgun (WGS) entry which is preliminary data.</text>
</comment>
<evidence type="ECO:0000313" key="12">
    <source>
        <dbReference type="EMBL" id="MCJ2380314.1"/>
    </source>
</evidence>
<dbReference type="InterPro" id="IPR035968">
    <property type="entry name" value="ATP_synth_F1_ATPase_gsu"/>
</dbReference>
<keyword evidence="6 10" id="KW-0406">Ion transport</keyword>
<name>A0ABT0BZX1_9BACT</name>
<comment type="function">
    <text evidence="1 10">Produces ATP from ADP in the presence of a proton gradient across the membrane. The gamma chain is believed to be important in regulating ATPase activity and the flow of protons through the CF(0) complex.</text>
</comment>